<dbReference type="GO" id="GO:0016064">
    <property type="term" value="P:immunoglobulin mediated immune response"/>
    <property type="evidence" value="ECO:0007669"/>
    <property type="project" value="TreeGrafter"/>
</dbReference>
<name>A0A5E4CBE5_MARMO</name>
<dbReference type="InterPro" id="IPR003531">
    <property type="entry name" value="Hempt_rcpt_S_F1_CS"/>
</dbReference>
<dbReference type="Proteomes" id="UP000335636">
    <property type="component" value="Unassembled WGS sequence"/>
</dbReference>
<feature type="transmembrane region" description="Helical" evidence="9">
    <location>
        <begin position="363"/>
        <end position="387"/>
    </location>
</feature>
<dbReference type="CDD" id="cd00063">
    <property type="entry name" value="FN3"/>
    <property type="match status" value="1"/>
</dbReference>
<feature type="domain" description="Fibronectin type-III" evidence="10">
    <location>
        <begin position="245"/>
        <end position="353"/>
    </location>
</feature>
<dbReference type="GO" id="GO:0009897">
    <property type="term" value="C:external side of plasma membrane"/>
    <property type="evidence" value="ECO:0007669"/>
    <property type="project" value="TreeGrafter"/>
</dbReference>
<keyword evidence="12" id="KW-1185">Reference proteome</keyword>
<gene>
    <name evidence="11" type="ORF">MONAX_5E013845</name>
</gene>
<feature type="compositionally biased region" description="Polar residues" evidence="8">
    <location>
        <begin position="559"/>
        <end position="571"/>
    </location>
</feature>
<reference evidence="11" key="1">
    <citation type="submission" date="2019-04" db="EMBL/GenBank/DDBJ databases">
        <authorList>
            <person name="Alioto T."/>
            <person name="Alioto T."/>
        </authorList>
    </citation>
    <scope>NUCLEOTIDE SEQUENCE [LARGE SCALE GENOMIC DNA]</scope>
</reference>
<evidence type="ECO:0000256" key="1">
    <source>
        <dbReference type="ARBA" id="ARBA00004479"/>
    </source>
</evidence>
<dbReference type="EMBL" id="CABDUW010001047">
    <property type="protein sequence ID" value="VTJ78172.1"/>
    <property type="molecule type" value="Genomic_DNA"/>
</dbReference>
<dbReference type="PANTHER" id="PTHR23037">
    <property type="entry name" value="CYTOKINE RECEPTOR"/>
    <property type="match status" value="1"/>
</dbReference>
<dbReference type="InterPro" id="IPR003961">
    <property type="entry name" value="FN3_dom"/>
</dbReference>
<dbReference type="SUPFAM" id="SSF49265">
    <property type="entry name" value="Fibronectin type III"/>
    <property type="match status" value="1"/>
</dbReference>
<protein>
    <recommendedName>
        <fullName evidence="10">Fibronectin type-III domain-containing protein</fullName>
    </recommendedName>
</protein>
<evidence type="ECO:0000256" key="8">
    <source>
        <dbReference type="SAM" id="MobiDB-lite"/>
    </source>
</evidence>
<evidence type="ECO:0000256" key="2">
    <source>
        <dbReference type="ARBA" id="ARBA00022692"/>
    </source>
</evidence>
<keyword evidence="7" id="KW-0325">Glycoprotein</keyword>
<keyword evidence="5 9" id="KW-0472">Membrane</keyword>
<dbReference type="InterPro" id="IPR013783">
    <property type="entry name" value="Ig-like_fold"/>
</dbReference>
<evidence type="ECO:0000256" key="4">
    <source>
        <dbReference type="ARBA" id="ARBA00022989"/>
    </source>
</evidence>
<evidence type="ECO:0000259" key="10">
    <source>
        <dbReference type="PROSITE" id="PS50853"/>
    </source>
</evidence>
<sequence length="599" mass="65067">MWTRGLRVVFADLMGKAILVPGVSQGVRKLLCLVMQTLASPLVLMPSCDLLCETSLEPAWHLFEDQGPPAPGPTCGWAGWVPLLEQSLHRGLGQLLAGSGCCDELLPGLGWTLESEALIRDLGTWLLFCTCACWGVSVPEEGGGTWAGTFTCLTNNILRIDCHWSAPDLGPGSGSWLLFTSNQAPGSKHKCIFQGSACTLELPPEEVLLPSDNFTITLHRCVSGKEQVSLVDPQYLPRRHVKLDPPSDLHSNISSGSCVLTWTISPALEPMTTLLSYELALKRQEEAWEQARHKDRIVGVTWLILEAIELDPGSTYEARLRVRMAVLEDDVIEEERHEGQWSEWSQSVCFPSPQRGGLLVPSWGWLDSTFVAVPVFLLLTGLTYLLFKLSPRVKKTFHQNVPSPAVFFQPLYTVHNGNFQTWIGTHGASPQLTQDCVNTLQGASESSIWEAITLLTYGLARSRQSSSLEEQEGTGPGLSEALSSVSVQPAGCVELGEQSAYLPQEDWAFVSLTRPAPPDSQGRGSDYCALACYRGCQPSALSGNTQSTWPIPASACGPSCSQQGAESQQGDTCEGAGHGQRHGLQEELPSTLDMPQAQS</sequence>
<proteinExistence type="predicted"/>
<evidence type="ECO:0000313" key="12">
    <source>
        <dbReference type="Proteomes" id="UP000335636"/>
    </source>
</evidence>
<feature type="region of interest" description="Disordered" evidence="8">
    <location>
        <begin position="557"/>
        <end position="599"/>
    </location>
</feature>
<keyword evidence="4 9" id="KW-1133">Transmembrane helix</keyword>
<comment type="subcellular location">
    <subcellularLocation>
        <location evidence="1">Membrane</location>
        <topology evidence="1">Single-pass type I membrane protein</topology>
    </subcellularLocation>
</comment>
<dbReference type="Gene3D" id="2.60.40.10">
    <property type="entry name" value="Immunoglobulins"/>
    <property type="match status" value="1"/>
</dbReference>
<keyword evidence="2 9" id="KW-0812">Transmembrane</keyword>
<evidence type="ECO:0000256" key="3">
    <source>
        <dbReference type="ARBA" id="ARBA00022729"/>
    </source>
</evidence>
<keyword evidence="3" id="KW-0732">Signal</keyword>
<dbReference type="InterPro" id="IPR036116">
    <property type="entry name" value="FN3_sf"/>
</dbReference>
<organism evidence="11 12">
    <name type="scientific">Marmota monax</name>
    <name type="common">Woodchuck</name>
    <dbReference type="NCBI Taxonomy" id="9995"/>
    <lineage>
        <taxon>Eukaryota</taxon>
        <taxon>Metazoa</taxon>
        <taxon>Chordata</taxon>
        <taxon>Craniata</taxon>
        <taxon>Vertebrata</taxon>
        <taxon>Euteleostomi</taxon>
        <taxon>Mammalia</taxon>
        <taxon>Eutheria</taxon>
        <taxon>Euarchontoglires</taxon>
        <taxon>Glires</taxon>
        <taxon>Rodentia</taxon>
        <taxon>Sciuromorpha</taxon>
        <taxon>Sciuridae</taxon>
        <taxon>Xerinae</taxon>
        <taxon>Marmotini</taxon>
        <taxon>Marmota</taxon>
    </lineage>
</organism>
<accession>A0A5E4CBE5</accession>
<evidence type="ECO:0000256" key="7">
    <source>
        <dbReference type="ARBA" id="ARBA00023180"/>
    </source>
</evidence>
<keyword evidence="6" id="KW-0675">Receptor</keyword>
<evidence type="ECO:0000256" key="5">
    <source>
        <dbReference type="ARBA" id="ARBA00023136"/>
    </source>
</evidence>
<evidence type="ECO:0000256" key="9">
    <source>
        <dbReference type="SAM" id="Phobius"/>
    </source>
</evidence>
<dbReference type="PANTHER" id="PTHR23037:SF29">
    <property type="entry name" value="INTERLEUKIN-9 RECEPTOR"/>
    <property type="match status" value="1"/>
</dbReference>
<dbReference type="AlphaFoldDB" id="A0A5E4CBE5"/>
<dbReference type="PROSITE" id="PS01355">
    <property type="entry name" value="HEMATOPO_REC_S_F1"/>
    <property type="match status" value="1"/>
</dbReference>
<comment type="caution">
    <text evidence="11">The sequence shown here is derived from an EMBL/GenBank/DDBJ whole genome shotgun (WGS) entry which is preliminary data.</text>
</comment>
<evidence type="ECO:0000256" key="6">
    <source>
        <dbReference type="ARBA" id="ARBA00023170"/>
    </source>
</evidence>
<dbReference type="GO" id="GO:0019983">
    <property type="term" value="F:interleukin-9 binding"/>
    <property type="evidence" value="ECO:0007669"/>
    <property type="project" value="TreeGrafter"/>
</dbReference>
<dbReference type="GO" id="GO:0004919">
    <property type="term" value="F:interleukin-9 receptor activity"/>
    <property type="evidence" value="ECO:0007669"/>
    <property type="project" value="TreeGrafter"/>
</dbReference>
<evidence type="ECO:0000313" key="11">
    <source>
        <dbReference type="EMBL" id="VTJ78172.1"/>
    </source>
</evidence>
<dbReference type="PROSITE" id="PS50853">
    <property type="entry name" value="FN3"/>
    <property type="match status" value="1"/>
</dbReference>